<comment type="caution">
    <text evidence="8">The sequence shown here is derived from an EMBL/GenBank/DDBJ whole genome shotgun (WGS) entry which is preliminary data.</text>
</comment>
<dbReference type="InterPro" id="IPR037685">
    <property type="entry name" value="RBP11"/>
</dbReference>
<dbReference type="Gene3D" id="3.30.1360.10">
    <property type="entry name" value="RNA polymerase, RBP11-like subunit"/>
    <property type="match status" value="1"/>
</dbReference>
<reference evidence="8" key="1">
    <citation type="submission" date="2021-03" db="EMBL/GenBank/DDBJ databases">
        <title>Comparative genomics and phylogenomic investigation of the class Geoglossomycetes provide insights into ecological specialization and systematics.</title>
        <authorList>
            <person name="Melie T."/>
            <person name="Pirro S."/>
            <person name="Miller A.N."/>
            <person name="Quandt A."/>
        </authorList>
    </citation>
    <scope>NUCLEOTIDE SEQUENCE</scope>
    <source>
        <strain evidence="8">CAQ_001_2017</strain>
    </source>
</reference>
<dbReference type="InterPro" id="IPR036603">
    <property type="entry name" value="RBP11-like"/>
</dbReference>
<dbReference type="InterPro" id="IPR009025">
    <property type="entry name" value="RBP11-like_dimer"/>
</dbReference>
<comment type="similarity">
    <text evidence="5">Belongs to the archaeal Rpo11/eukaryotic RPB11/RPC19 RNA polymerase subunit family.</text>
</comment>
<dbReference type="AlphaFoldDB" id="A0A9P8L246"/>
<proteinExistence type="inferred from homology"/>
<evidence type="ECO:0000259" key="7">
    <source>
        <dbReference type="Pfam" id="PF13656"/>
    </source>
</evidence>
<evidence type="ECO:0000256" key="6">
    <source>
        <dbReference type="SAM" id="MobiDB-lite"/>
    </source>
</evidence>
<dbReference type="PANTHER" id="PTHR13946">
    <property type="entry name" value="DNA-DIRECTED RNA POLYMERASE I,II,III"/>
    <property type="match status" value="1"/>
</dbReference>
<keyword evidence="3" id="KW-0804">Transcription</keyword>
<name>A0A9P8L246_9PEZI</name>
<dbReference type="HAMAP" id="MF_00261">
    <property type="entry name" value="RNApol_arch_Rpo11"/>
    <property type="match status" value="1"/>
</dbReference>
<evidence type="ECO:0000256" key="3">
    <source>
        <dbReference type="ARBA" id="ARBA00023163"/>
    </source>
</evidence>
<evidence type="ECO:0000256" key="2">
    <source>
        <dbReference type="ARBA" id="ARBA00022478"/>
    </source>
</evidence>
<dbReference type="GO" id="GO:0003899">
    <property type="term" value="F:DNA-directed RNA polymerase activity"/>
    <property type="evidence" value="ECO:0007669"/>
    <property type="project" value="InterPro"/>
</dbReference>
<dbReference type="EMBL" id="JAGHQM010002690">
    <property type="protein sequence ID" value="KAH0548258.1"/>
    <property type="molecule type" value="Genomic_DNA"/>
</dbReference>
<feature type="region of interest" description="Disordered" evidence="6">
    <location>
        <begin position="30"/>
        <end position="53"/>
    </location>
</feature>
<dbReference type="Proteomes" id="UP000750711">
    <property type="component" value="Unassembled WGS sequence"/>
</dbReference>
<dbReference type="GO" id="GO:0006366">
    <property type="term" value="P:transcription by RNA polymerase II"/>
    <property type="evidence" value="ECO:0007669"/>
    <property type="project" value="InterPro"/>
</dbReference>
<organism evidence="8 9">
    <name type="scientific">Trichoglossum hirsutum</name>
    <dbReference type="NCBI Taxonomy" id="265104"/>
    <lineage>
        <taxon>Eukaryota</taxon>
        <taxon>Fungi</taxon>
        <taxon>Dikarya</taxon>
        <taxon>Ascomycota</taxon>
        <taxon>Pezizomycotina</taxon>
        <taxon>Geoglossomycetes</taxon>
        <taxon>Geoglossales</taxon>
        <taxon>Geoglossaceae</taxon>
        <taxon>Trichoglossum</taxon>
    </lineage>
</organism>
<evidence type="ECO:0000256" key="1">
    <source>
        <dbReference type="ARBA" id="ARBA00004123"/>
    </source>
</evidence>
<protein>
    <recommendedName>
        <fullName evidence="7">DNA-directed RNA polymerase RBP11-like dimerisation domain-containing protein</fullName>
    </recommendedName>
</protein>
<dbReference type="CDD" id="cd06926">
    <property type="entry name" value="RNAP_II_RPB11"/>
    <property type="match status" value="1"/>
</dbReference>
<dbReference type="PANTHER" id="PTHR13946:SF16">
    <property type="entry name" value="DNA-DIRECTED RNA POLYMERASE II SUBUNIT RPB11"/>
    <property type="match status" value="1"/>
</dbReference>
<evidence type="ECO:0000313" key="8">
    <source>
        <dbReference type="EMBL" id="KAH0548258.1"/>
    </source>
</evidence>
<dbReference type="Pfam" id="PF13656">
    <property type="entry name" value="RNA_pol_L_2"/>
    <property type="match status" value="1"/>
</dbReference>
<keyword evidence="2" id="KW-0240">DNA-directed RNA polymerase</keyword>
<dbReference type="GO" id="GO:0046983">
    <property type="term" value="F:protein dimerization activity"/>
    <property type="evidence" value="ECO:0007669"/>
    <property type="project" value="InterPro"/>
</dbReference>
<feature type="compositionally biased region" description="Basic and acidic residues" evidence="6">
    <location>
        <begin position="43"/>
        <end position="53"/>
    </location>
</feature>
<feature type="domain" description="DNA-directed RNA polymerase RBP11-like dimerisation" evidence="7">
    <location>
        <begin position="83"/>
        <end position="154"/>
    </location>
</feature>
<accession>A0A9P8L246</accession>
<dbReference type="InterPro" id="IPR022905">
    <property type="entry name" value="Rpo11-like"/>
</dbReference>
<dbReference type="FunFam" id="3.30.1360.10:FF:000003">
    <property type="entry name" value="DNA-directed RNA polymerase II subunit RPB11"/>
    <property type="match status" value="1"/>
</dbReference>
<evidence type="ECO:0000256" key="4">
    <source>
        <dbReference type="ARBA" id="ARBA00023242"/>
    </source>
</evidence>
<keyword evidence="4" id="KW-0539">Nucleus</keyword>
<evidence type="ECO:0000313" key="9">
    <source>
        <dbReference type="Proteomes" id="UP000750711"/>
    </source>
</evidence>
<gene>
    <name evidence="8" type="ORF">GP486_008036</name>
</gene>
<dbReference type="GO" id="GO:0005665">
    <property type="term" value="C:RNA polymerase II, core complex"/>
    <property type="evidence" value="ECO:0007669"/>
    <property type="project" value="InterPro"/>
</dbReference>
<evidence type="ECO:0000256" key="5">
    <source>
        <dbReference type="ARBA" id="ARBA00025751"/>
    </source>
</evidence>
<comment type="subcellular location">
    <subcellularLocation>
        <location evidence="1">Nucleus</location>
    </subcellularLocation>
</comment>
<sequence>MPRGGLQTTHSNFAQRYYPVHLNRESIMAESKSADRSAGNIGDSRDPEKTSAETNVPDRFELFLLGPGEAKVTVEPDTRVPHCAIFHFNKEDHTLADMLRSQLLRTPNVIFAGYRVPHPLFSTFDLRIQTNGDISPKDALVEACKELINKLKVLDLQFKHEFAIKEAMNAKGAAASEAI</sequence>
<keyword evidence="9" id="KW-1185">Reference proteome</keyword>
<dbReference type="SUPFAM" id="SSF55257">
    <property type="entry name" value="RBP11-like subunits of RNA polymerase"/>
    <property type="match status" value="1"/>
</dbReference>